<dbReference type="AlphaFoldDB" id="A0A917CCU2"/>
<reference evidence="7" key="2">
    <citation type="submission" date="2020-09" db="EMBL/GenBank/DDBJ databases">
        <authorList>
            <person name="Sun Q."/>
            <person name="Zhou Y."/>
        </authorList>
    </citation>
    <scope>NUCLEOTIDE SEQUENCE</scope>
    <source>
        <strain evidence="7">CGMCC 1.12726</strain>
    </source>
</reference>
<dbReference type="Gene3D" id="2.130.10.10">
    <property type="entry name" value="YVTN repeat-like/Quinoprotein amine dehydrogenase"/>
    <property type="match status" value="1"/>
</dbReference>
<dbReference type="GO" id="GO:0009279">
    <property type="term" value="C:cell outer membrane"/>
    <property type="evidence" value="ECO:0007669"/>
    <property type="project" value="UniProtKB-SubCell"/>
</dbReference>
<keyword evidence="1 4" id="KW-0732">Signal</keyword>
<dbReference type="Pfam" id="PF13360">
    <property type="entry name" value="PQQ_2"/>
    <property type="match status" value="2"/>
</dbReference>
<dbReference type="Proteomes" id="UP000632858">
    <property type="component" value="Unassembled WGS sequence"/>
</dbReference>
<proteinExistence type="inferred from homology"/>
<keyword evidence="8" id="KW-1185">Reference proteome</keyword>
<comment type="similarity">
    <text evidence="4">Belongs to the BamB family.</text>
</comment>
<protein>
    <recommendedName>
        <fullName evidence="4">Outer membrane protein assembly factor BamB</fullName>
    </recommendedName>
</protein>
<dbReference type="HAMAP" id="MF_00923">
    <property type="entry name" value="OM_assembly_BamB"/>
    <property type="match status" value="1"/>
</dbReference>
<comment type="subcellular location">
    <subcellularLocation>
        <location evidence="4">Cell outer membrane</location>
        <topology evidence="4">Lipid-anchor</topology>
    </subcellularLocation>
</comment>
<dbReference type="NCBIfam" id="TIGR03300">
    <property type="entry name" value="assembly_YfgL"/>
    <property type="match status" value="1"/>
</dbReference>
<dbReference type="SMART" id="SM00564">
    <property type="entry name" value="PQQ"/>
    <property type="match status" value="7"/>
</dbReference>
<comment type="caution">
    <text evidence="7">The sequence shown here is derived from an EMBL/GenBank/DDBJ whole genome shotgun (WGS) entry which is preliminary data.</text>
</comment>
<feature type="signal peptide" evidence="5">
    <location>
        <begin position="1"/>
        <end position="22"/>
    </location>
</feature>
<comment type="subunit">
    <text evidence="4">Part of the Bam complex.</text>
</comment>
<dbReference type="InterPro" id="IPR015943">
    <property type="entry name" value="WD40/YVTN_repeat-like_dom_sf"/>
</dbReference>
<evidence type="ECO:0000313" key="8">
    <source>
        <dbReference type="Proteomes" id="UP000632858"/>
    </source>
</evidence>
<reference evidence="7" key="1">
    <citation type="journal article" date="2014" name="Int. J. Syst. Evol. Microbiol.">
        <title>Complete genome sequence of Corynebacterium casei LMG S-19264T (=DSM 44701T), isolated from a smear-ripened cheese.</title>
        <authorList>
            <consortium name="US DOE Joint Genome Institute (JGI-PGF)"/>
            <person name="Walter F."/>
            <person name="Albersmeier A."/>
            <person name="Kalinowski J."/>
            <person name="Ruckert C."/>
        </authorList>
    </citation>
    <scope>NUCLEOTIDE SEQUENCE</scope>
    <source>
        <strain evidence="7">CGMCC 1.12726</strain>
    </source>
</reference>
<feature type="chain" id="PRO_5037917548" description="Outer membrane protein assembly factor BamB" evidence="5">
    <location>
        <begin position="23"/>
        <end position="408"/>
    </location>
</feature>
<keyword evidence="4" id="KW-0564">Palmitate</keyword>
<dbReference type="InterPro" id="IPR011047">
    <property type="entry name" value="Quinoprotein_ADH-like_sf"/>
</dbReference>
<name>A0A917CCU2_9GAMM</name>
<evidence type="ECO:0000256" key="4">
    <source>
        <dbReference type="HAMAP-Rule" id="MF_00923"/>
    </source>
</evidence>
<keyword evidence="4" id="KW-0449">Lipoprotein</keyword>
<dbReference type="PANTHER" id="PTHR34512:SF30">
    <property type="entry name" value="OUTER MEMBRANE PROTEIN ASSEMBLY FACTOR BAMB"/>
    <property type="match status" value="1"/>
</dbReference>
<dbReference type="RefSeq" id="WP_188446526.1">
    <property type="nucleotide sequence ID" value="NZ_BMFO01000001.1"/>
</dbReference>
<organism evidence="7 8">
    <name type="scientific">Arenimonas maotaiensis</name>
    <dbReference type="NCBI Taxonomy" id="1446479"/>
    <lineage>
        <taxon>Bacteria</taxon>
        <taxon>Pseudomonadati</taxon>
        <taxon>Pseudomonadota</taxon>
        <taxon>Gammaproteobacteria</taxon>
        <taxon>Lysobacterales</taxon>
        <taxon>Lysobacteraceae</taxon>
        <taxon>Arenimonas</taxon>
    </lineage>
</organism>
<dbReference type="InterPro" id="IPR017687">
    <property type="entry name" value="BamB"/>
</dbReference>
<sequence>MSRKLIALGAGMLLLAGCSTLSSITGLLKSDKEKAVAPSKLTAIAEPIAVKRLWSVSIGQGEGALAVRQKPAIENDMLFAADSANQLVAIDRATGKIKWKANPNKEAADGKGWKFWKKSAQPFALTGGPAVYSGLVALGGRNGEVFAFNAADGSVLWKTMVSSSVISAPLVTFDTVVVRANDGKVFGLDLSTGEKRWQFDRGMPSLSVRGNSAPVLGPGIILLGYEDGSLIALRQQDGQRVWEQLVAKPDGRNELERMADIDGEIQVGDREVFATSYRNSTMALSVGNGQPIWVREVGGYAGIALLGDRVVVSDRDSNVWAFDRNSGSDLWKQSAMARRGLTTPVVQGAYIVTADAEGYVHWLDAATGDIKGRASAGKGVAGSPVVSDDGIVYVQSVDGKVTAFGLAQ</sequence>
<evidence type="ECO:0000313" key="7">
    <source>
        <dbReference type="EMBL" id="GGF82435.1"/>
    </source>
</evidence>
<gene>
    <name evidence="4 7" type="primary">bamB</name>
    <name evidence="7" type="ORF">GCM10010960_00610</name>
</gene>
<feature type="domain" description="Pyrrolo-quinoline quinone repeat" evidence="6">
    <location>
        <begin position="111"/>
        <end position="333"/>
    </location>
</feature>
<comment type="function">
    <text evidence="4">Part of the outer membrane protein assembly complex, which is involved in assembly and insertion of beta-barrel proteins into the outer membrane.</text>
</comment>
<feature type="domain" description="Pyrrolo-quinoline quinone repeat" evidence="6">
    <location>
        <begin position="51"/>
        <end position="106"/>
    </location>
</feature>
<evidence type="ECO:0000259" key="6">
    <source>
        <dbReference type="Pfam" id="PF13360"/>
    </source>
</evidence>
<keyword evidence="2 4" id="KW-0472">Membrane</keyword>
<dbReference type="InterPro" id="IPR002372">
    <property type="entry name" value="PQQ_rpt_dom"/>
</dbReference>
<evidence type="ECO:0000256" key="2">
    <source>
        <dbReference type="ARBA" id="ARBA00023136"/>
    </source>
</evidence>
<accession>A0A917CCU2</accession>
<evidence type="ECO:0000256" key="5">
    <source>
        <dbReference type="SAM" id="SignalP"/>
    </source>
</evidence>
<dbReference type="GO" id="GO:0043165">
    <property type="term" value="P:Gram-negative-bacterium-type cell outer membrane assembly"/>
    <property type="evidence" value="ECO:0007669"/>
    <property type="project" value="UniProtKB-UniRule"/>
</dbReference>
<dbReference type="EMBL" id="BMFO01000001">
    <property type="protein sequence ID" value="GGF82435.1"/>
    <property type="molecule type" value="Genomic_DNA"/>
</dbReference>
<dbReference type="PROSITE" id="PS51257">
    <property type="entry name" value="PROKAR_LIPOPROTEIN"/>
    <property type="match status" value="1"/>
</dbReference>
<evidence type="ECO:0000256" key="1">
    <source>
        <dbReference type="ARBA" id="ARBA00022729"/>
    </source>
</evidence>
<keyword evidence="3 4" id="KW-0998">Cell outer membrane</keyword>
<dbReference type="InterPro" id="IPR018391">
    <property type="entry name" value="PQQ_b-propeller_rpt"/>
</dbReference>
<dbReference type="GO" id="GO:0051205">
    <property type="term" value="P:protein insertion into membrane"/>
    <property type="evidence" value="ECO:0007669"/>
    <property type="project" value="UniProtKB-UniRule"/>
</dbReference>
<evidence type="ECO:0000256" key="3">
    <source>
        <dbReference type="ARBA" id="ARBA00023237"/>
    </source>
</evidence>
<dbReference type="PANTHER" id="PTHR34512">
    <property type="entry name" value="CELL SURFACE PROTEIN"/>
    <property type="match status" value="1"/>
</dbReference>
<dbReference type="SUPFAM" id="SSF50998">
    <property type="entry name" value="Quinoprotein alcohol dehydrogenase-like"/>
    <property type="match status" value="1"/>
</dbReference>